<organism evidence="2 3">
    <name type="scientific">Thermogemmatispora tikiterensis</name>
    <dbReference type="NCBI Taxonomy" id="1825093"/>
    <lineage>
        <taxon>Bacteria</taxon>
        <taxon>Bacillati</taxon>
        <taxon>Chloroflexota</taxon>
        <taxon>Ktedonobacteria</taxon>
        <taxon>Thermogemmatisporales</taxon>
        <taxon>Thermogemmatisporaceae</taxon>
        <taxon>Thermogemmatispora</taxon>
    </lineage>
</organism>
<dbReference type="Pfam" id="PF26314">
    <property type="entry name" value="MptA_B_family"/>
    <property type="match status" value="1"/>
</dbReference>
<dbReference type="RefSeq" id="WP_189362151.1">
    <property type="nucleotide sequence ID" value="NZ_MCIF01000002.1"/>
</dbReference>
<feature type="transmembrane region" description="Helical" evidence="1">
    <location>
        <begin position="463"/>
        <end position="480"/>
    </location>
</feature>
<feature type="transmembrane region" description="Helical" evidence="1">
    <location>
        <begin position="492"/>
        <end position="513"/>
    </location>
</feature>
<feature type="transmembrane region" description="Helical" evidence="1">
    <location>
        <begin position="83"/>
        <end position="100"/>
    </location>
</feature>
<name>A0A328VS47_9CHLR</name>
<feature type="transmembrane region" description="Helical" evidence="1">
    <location>
        <begin position="206"/>
        <end position="224"/>
    </location>
</feature>
<protein>
    <submittedName>
        <fullName evidence="2">Uncharacterized protein</fullName>
    </submittedName>
</protein>
<keyword evidence="3" id="KW-1185">Reference proteome</keyword>
<reference evidence="2 3" key="1">
    <citation type="submission" date="2016-08" db="EMBL/GenBank/DDBJ databases">
        <title>Analysis of Carbohydrate Active Enzymes in Thermogemmatispora T81 Reveals Carbohydrate Degradation Ability.</title>
        <authorList>
            <person name="Tomazini A."/>
            <person name="Lal S."/>
            <person name="Stott M."/>
            <person name="Henrissat B."/>
            <person name="Polikarpov I."/>
            <person name="Sparling R."/>
            <person name="Levin D.B."/>
        </authorList>
    </citation>
    <scope>NUCLEOTIDE SEQUENCE [LARGE SCALE GENOMIC DNA]</scope>
    <source>
        <strain evidence="2 3">T81</strain>
    </source>
</reference>
<feature type="transmembrane region" description="Helical" evidence="1">
    <location>
        <begin position="244"/>
        <end position="264"/>
    </location>
</feature>
<feature type="transmembrane region" description="Helical" evidence="1">
    <location>
        <begin position="336"/>
        <end position="357"/>
    </location>
</feature>
<gene>
    <name evidence="2" type="ORF">A4R35_21165</name>
</gene>
<dbReference type="AlphaFoldDB" id="A0A328VS47"/>
<evidence type="ECO:0000313" key="3">
    <source>
        <dbReference type="Proteomes" id="UP000248706"/>
    </source>
</evidence>
<feature type="transmembrane region" description="Helical" evidence="1">
    <location>
        <begin position="440"/>
        <end position="457"/>
    </location>
</feature>
<dbReference type="EMBL" id="MCIF01000002">
    <property type="protein sequence ID" value="RAQ98064.1"/>
    <property type="molecule type" value="Genomic_DNA"/>
</dbReference>
<feature type="transmembrane region" description="Helical" evidence="1">
    <location>
        <begin position="112"/>
        <end position="130"/>
    </location>
</feature>
<feature type="transmembrane region" description="Helical" evidence="1">
    <location>
        <begin position="271"/>
        <end position="288"/>
    </location>
</feature>
<evidence type="ECO:0000313" key="2">
    <source>
        <dbReference type="EMBL" id="RAQ98064.1"/>
    </source>
</evidence>
<proteinExistence type="predicted"/>
<feature type="transmembrane region" description="Helical" evidence="1">
    <location>
        <begin position="294"/>
        <end position="324"/>
    </location>
</feature>
<feature type="transmembrane region" description="Helical" evidence="1">
    <location>
        <begin position="533"/>
        <end position="549"/>
    </location>
</feature>
<sequence>MTEPASGSLPVFFVLLLGMALIVLGLILPLRALYFYQAFPGSWVEHWLLLPTHLLFPHQPLVSSRHPLDNQALHNVPLNWHDLLLLGGGLALVCLLYLLALRALPPLISYRFILLSTAFLGFILVLYPALTSQDVFSYITYARIGVIYHLNPLTTLPIAISHDPIYQYIFWTTQPSAYGPTWIACTSLLQWLALQLHHSSVWSMVLLLRLFGLTMHLGATILLWSSSGLALTPQEAPSPRLRLVRLTATLALAWNPLLLLEACVNAHNDATILFLILLACWLLFHWQRRQQLPWLLAATLVLALAACLKITFIVIFPGLLLFLLACEERRPFWQRLRLPAAMLLAYTGCIVLLYWPFWQHGAVLRLFRVNPSASMARNTPYEFLVHLYATIAQIRLIQIDPNTGSYPEIVAHAIASLLFVLAYGGLCLYTWRRPASIRSLPALFGWMALAWLLFCFVGSTWFWPWYLVSWVGLSLLMLASDKSWQSLLRSRAFAVTTAFTAFCMLSIYAGYVWGMERTGLPFFPGLQISWLRGLWGWSFLLLLIPLVLAQRRRQRTWSTLAAQPLPLASRGQGRDPQRQGRLPVS</sequence>
<accession>A0A328VS47</accession>
<feature type="transmembrane region" description="Helical" evidence="1">
    <location>
        <begin position="409"/>
        <end position="428"/>
    </location>
</feature>
<keyword evidence="1" id="KW-0472">Membrane</keyword>
<dbReference type="Proteomes" id="UP000248706">
    <property type="component" value="Unassembled WGS sequence"/>
</dbReference>
<comment type="caution">
    <text evidence="2">The sequence shown here is derived from an EMBL/GenBank/DDBJ whole genome shotgun (WGS) entry which is preliminary data.</text>
</comment>
<keyword evidence="1" id="KW-0812">Transmembrane</keyword>
<keyword evidence="1" id="KW-1133">Transmembrane helix</keyword>
<feature type="transmembrane region" description="Helical" evidence="1">
    <location>
        <begin position="12"/>
        <end position="36"/>
    </location>
</feature>
<evidence type="ECO:0000256" key="1">
    <source>
        <dbReference type="SAM" id="Phobius"/>
    </source>
</evidence>